<dbReference type="AlphaFoldDB" id="A0AAE0QHY2"/>
<evidence type="ECO:0000313" key="2">
    <source>
        <dbReference type="Proteomes" id="UP001274896"/>
    </source>
</evidence>
<dbReference type="Proteomes" id="UP001274896">
    <property type="component" value="Unassembled WGS sequence"/>
</dbReference>
<evidence type="ECO:0000313" key="1">
    <source>
        <dbReference type="EMBL" id="KAK3520613.1"/>
    </source>
</evidence>
<keyword evidence="2" id="KW-1185">Reference proteome</keyword>
<gene>
    <name evidence="1" type="ORF">QTP70_028633</name>
</gene>
<proteinExistence type="predicted"/>
<reference evidence="1" key="1">
    <citation type="submission" date="2023-06" db="EMBL/GenBank/DDBJ databases">
        <title>Male Hemibagrus guttatus genome.</title>
        <authorList>
            <person name="Bian C."/>
        </authorList>
    </citation>
    <scope>NUCLEOTIDE SEQUENCE</scope>
    <source>
        <strain evidence="1">Male_cb2023</strain>
        <tissue evidence="1">Muscle</tissue>
    </source>
</reference>
<accession>A0AAE0QHY2</accession>
<protein>
    <submittedName>
        <fullName evidence="1">Uncharacterized protein</fullName>
    </submittedName>
</protein>
<dbReference type="EMBL" id="JAUCMX010000016">
    <property type="protein sequence ID" value="KAK3520613.1"/>
    <property type="molecule type" value="Genomic_DNA"/>
</dbReference>
<name>A0AAE0QHY2_9TELE</name>
<organism evidence="1 2">
    <name type="scientific">Hemibagrus guttatus</name>
    <dbReference type="NCBI Taxonomy" id="175788"/>
    <lineage>
        <taxon>Eukaryota</taxon>
        <taxon>Metazoa</taxon>
        <taxon>Chordata</taxon>
        <taxon>Craniata</taxon>
        <taxon>Vertebrata</taxon>
        <taxon>Euteleostomi</taxon>
        <taxon>Actinopterygii</taxon>
        <taxon>Neopterygii</taxon>
        <taxon>Teleostei</taxon>
        <taxon>Ostariophysi</taxon>
        <taxon>Siluriformes</taxon>
        <taxon>Bagridae</taxon>
        <taxon>Hemibagrus</taxon>
    </lineage>
</organism>
<comment type="caution">
    <text evidence="1">The sequence shown here is derived from an EMBL/GenBank/DDBJ whole genome shotgun (WGS) entry which is preliminary data.</text>
</comment>
<sequence length="104" mass="11988">MVRKVLKITPLRRCGSATISTPTFKNRPELFTDELRETIQKAYTSVRRWLLTPLTHIISMQMKRFKKYINDKEQQQASTSLDDSLSWQGDDAELEAASQALEGK</sequence>